<dbReference type="PANTHER" id="PTHR30290">
    <property type="entry name" value="PERIPLASMIC BINDING COMPONENT OF ABC TRANSPORTER"/>
    <property type="match status" value="1"/>
</dbReference>
<feature type="region of interest" description="Disordered" evidence="12">
    <location>
        <begin position="553"/>
        <end position="597"/>
    </location>
</feature>
<dbReference type="EMBL" id="BLKW01000004">
    <property type="protein sequence ID" value="GFG75010.1"/>
    <property type="molecule type" value="Genomic_DNA"/>
</dbReference>
<evidence type="ECO:0000256" key="8">
    <source>
        <dbReference type="ARBA" id="ARBA00023264"/>
    </source>
</evidence>
<sequence length="681" mass="70639">MRVNAGGDGSAYGKSCAPSAPRGPEHAVSGKLRSGAGDVVPFPDTLMDVPKRARVCVVVGVLVSVWTLVVSACTVHPPPAPQSTETSKSTPPPPPRVMQIIVGIDSIGAGFNPHLLSDLSAVNAAISALVLPSAFRPVPDPDTPTGSRWEMDPTLLVSAEVTNDNPFTVTYKIRPEAQWTDNAPIGADDFWYLWRQMVSQPGVVDPAGYDLITGVQSIDGGKQAVVTFSQPYPAWRELFSNILPAHIVKDVPGGFPAGLARALPVTGGQFRVETIDPQRDEILLARNDRYWGPPAKPDLILFRRAGAPAALADSIRNGDTQVAQVHGGSAAFAQLSAIPDVRTARIMTPRVMQLTLRANVPKLADTQVRKAILGLLDVDLLAAVGAGSDNTVTLDQAQIRAPSDPGYVPTAPPAMTRDAALGLLEAAGYEIENDTSASVTAPAADSPTTPVTSGPPEITHGRITKDGKQLSLVIGVASNDPTSVAVANTAADQLRNVGIAATVLALDPVTLYRDALINNRVDAIVGWRQAGGNLATLLASRYGCPALEATAVSTSGTAPTTRAAAPSGSSADPATASTTPTATTPSRAPEPGALVQAPSNITGICDRSIQSNIDAALNGTKNINEVINAVEPRLWNMSTVLPILQDTTIVAAGPSVQNVSLSGAVPVGIVGDAGQWVKTGQ</sequence>
<evidence type="ECO:0000256" key="10">
    <source>
        <dbReference type="ARBA" id="ARBA00060651"/>
    </source>
</evidence>
<dbReference type="FunFam" id="3.90.76.10:FF:000006">
    <property type="entry name" value="Monoacyl phosphatidylinositol tetramannoside-binding protein"/>
    <property type="match status" value="1"/>
</dbReference>
<comment type="function">
    <text evidence="9">May directly or indirectly regulate the accessibility of the key branch point intermediate, monoacyl phosphatidylinositol tetramannoside (AcPIM4), to the elongating alpha-1,6 mannosyltransferases which could regulate the lipoarabinomannans (LAMs) biosynthesis.</text>
</comment>
<dbReference type="Gene3D" id="3.10.105.10">
    <property type="entry name" value="Dipeptide-binding Protein, Domain 3"/>
    <property type="match status" value="1"/>
</dbReference>
<comment type="pathway">
    <text evidence="1">Lipid metabolism.</text>
</comment>
<dbReference type="Proteomes" id="UP000465361">
    <property type="component" value="Unassembled WGS sequence"/>
</dbReference>
<feature type="region of interest" description="Disordered" evidence="12">
    <location>
        <begin position="438"/>
        <end position="457"/>
    </location>
</feature>
<dbReference type="AlphaFoldDB" id="A0A7I9XZ36"/>
<protein>
    <recommendedName>
        <fullName evidence="11">Probable monoacyl phosphatidylinositol tetramannoside-binding protein LpqW</fullName>
    </recommendedName>
</protein>
<dbReference type="Pfam" id="PF00496">
    <property type="entry name" value="SBP_bac_5"/>
    <property type="match status" value="1"/>
</dbReference>
<dbReference type="GO" id="GO:0016020">
    <property type="term" value="C:membrane"/>
    <property type="evidence" value="ECO:0007669"/>
    <property type="project" value="GOC"/>
</dbReference>
<evidence type="ECO:0000256" key="5">
    <source>
        <dbReference type="ARBA" id="ARBA00023026"/>
    </source>
</evidence>
<organism evidence="14 15">
    <name type="scientific">Mycobacterium botniense</name>
    <dbReference type="NCBI Taxonomy" id="84962"/>
    <lineage>
        <taxon>Bacteria</taxon>
        <taxon>Bacillati</taxon>
        <taxon>Actinomycetota</taxon>
        <taxon>Actinomycetes</taxon>
        <taxon>Mycobacteriales</taxon>
        <taxon>Mycobacteriaceae</taxon>
        <taxon>Mycobacterium</taxon>
    </lineage>
</organism>
<keyword evidence="5" id="KW-0843">Virulence</keyword>
<dbReference type="SUPFAM" id="SSF53850">
    <property type="entry name" value="Periplasmic binding protein-like II"/>
    <property type="match status" value="1"/>
</dbReference>
<evidence type="ECO:0000259" key="13">
    <source>
        <dbReference type="Pfam" id="PF00496"/>
    </source>
</evidence>
<evidence type="ECO:0000256" key="11">
    <source>
        <dbReference type="ARBA" id="ARBA00071039"/>
    </source>
</evidence>
<gene>
    <name evidence="14" type="primary">lpqW</name>
    <name evidence="14" type="ORF">MBOT_23750</name>
</gene>
<comment type="caution">
    <text evidence="14">The sequence shown here is derived from an EMBL/GenBank/DDBJ whole genome shotgun (WGS) entry which is preliminary data.</text>
</comment>
<dbReference type="InterPro" id="IPR039424">
    <property type="entry name" value="SBP_5"/>
</dbReference>
<keyword evidence="8" id="KW-1208">Phospholipid metabolism</keyword>
<feature type="region of interest" description="Disordered" evidence="12">
    <location>
        <begin position="1"/>
        <end position="34"/>
    </location>
</feature>
<comment type="pathway">
    <text evidence="10">Phospholipid metabolism; phosphatidylinositol metabolism.</text>
</comment>
<feature type="compositionally biased region" description="Low complexity" evidence="12">
    <location>
        <begin position="563"/>
        <end position="589"/>
    </location>
</feature>
<evidence type="ECO:0000256" key="2">
    <source>
        <dbReference type="ARBA" id="ARBA00005695"/>
    </source>
</evidence>
<proteinExistence type="inferred from homology"/>
<evidence type="ECO:0000256" key="1">
    <source>
        <dbReference type="ARBA" id="ARBA00005189"/>
    </source>
</evidence>
<comment type="similarity">
    <text evidence="2">Belongs to the bacterial solute-binding protein 5 family.</text>
</comment>
<dbReference type="GO" id="GO:0009247">
    <property type="term" value="P:glycolipid biosynthetic process"/>
    <property type="evidence" value="ECO:0007669"/>
    <property type="project" value="UniProtKB-ARBA"/>
</dbReference>
<evidence type="ECO:0000256" key="7">
    <source>
        <dbReference type="ARBA" id="ARBA00023209"/>
    </source>
</evidence>
<evidence type="ECO:0000313" key="14">
    <source>
        <dbReference type="EMBL" id="GFG75010.1"/>
    </source>
</evidence>
<keyword evidence="7" id="KW-0594">Phospholipid biosynthesis</keyword>
<dbReference type="Gene3D" id="3.90.76.10">
    <property type="entry name" value="Dipeptide-binding Protein, Domain 1"/>
    <property type="match status" value="1"/>
</dbReference>
<keyword evidence="6" id="KW-0443">Lipid metabolism</keyword>
<keyword evidence="15" id="KW-1185">Reference proteome</keyword>
<dbReference type="InterPro" id="IPR000914">
    <property type="entry name" value="SBP_5_dom"/>
</dbReference>
<dbReference type="GO" id="GO:1904680">
    <property type="term" value="F:peptide transmembrane transporter activity"/>
    <property type="evidence" value="ECO:0007669"/>
    <property type="project" value="TreeGrafter"/>
</dbReference>
<keyword evidence="3" id="KW-0444">Lipid biosynthesis</keyword>
<name>A0A7I9XZ36_9MYCO</name>
<keyword evidence="4" id="KW-0732">Signal</keyword>
<evidence type="ECO:0000256" key="6">
    <source>
        <dbReference type="ARBA" id="ARBA00023098"/>
    </source>
</evidence>
<evidence type="ECO:0000256" key="4">
    <source>
        <dbReference type="ARBA" id="ARBA00022729"/>
    </source>
</evidence>
<dbReference type="CDD" id="cd08501">
    <property type="entry name" value="PBP2_Lpqw"/>
    <property type="match status" value="1"/>
</dbReference>
<dbReference type="GO" id="GO:0008654">
    <property type="term" value="P:phospholipid biosynthetic process"/>
    <property type="evidence" value="ECO:0007669"/>
    <property type="project" value="UniProtKB-KW"/>
</dbReference>
<dbReference type="PANTHER" id="PTHR30290:SF65">
    <property type="entry name" value="MONOACYL PHOSPHATIDYLINOSITOL TETRAMANNOSIDE-BINDING PROTEIN LPQW-RELATED"/>
    <property type="match status" value="1"/>
</dbReference>
<evidence type="ECO:0000256" key="12">
    <source>
        <dbReference type="SAM" id="MobiDB-lite"/>
    </source>
</evidence>
<feature type="domain" description="Solute-binding protein family 5" evidence="13">
    <location>
        <begin position="153"/>
        <end position="530"/>
    </location>
</feature>
<feature type="compositionally biased region" description="Gly residues" evidence="12">
    <location>
        <begin position="1"/>
        <end position="10"/>
    </location>
</feature>
<evidence type="ECO:0000313" key="15">
    <source>
        <dbReference type="Proteomes" id="UP000465361"/>
    </source>
</evidence>
<dbReference type="GO" id="GO:0015833">
    <property type="term" value="P:peptide transport"/>
    <property type="evidence" value="ECO:0007669"/>
    <property type="project" value="TreeGrafter"/>
</dbReference>
<accession>A0A7I9XZ36</accession>
<feature type="region of interest" description="Disordered" evidence="12">
    <location>
        <begin position="76"/>
        <end position="95"/>
    </location>
</feature>
<evidence type="ECO:0000256" key="9">
    <source>
        <dbReference type="ARBA" id="ARBA00053323"/>
    </source>
</evidence>
<evidence type="ECO:0000256" key="3">
    <source>
        <dbReference type="ARBA" id="ARBA00022516"/>
    </source>
</evidence>
<reference evidence="14 15" key="1">
    <citation type="journal article" date="2019" name="Emerg. Microbes Infect.">
        <title>Comprehensive subspecies identification of 175 nontuberculous mycobacteria species based on 7547 genomic profiles.</title>
        <authorList>
            <person name="Matsumoto Y."/>
            <person name="Kinjo T."/>
            <person name="Motooka D."/>
            <person name="Nabeya D."/>
            <person name="Jung N."/>
            <person name="Uechi K."/>
            <person name="Horii T."/>
            <person name="Iida T."/>
            <person name="Fujita J."/>
            <person name="Nakamura S."/>
        </authorList>
    </citation>
    <scope>NUCLEOTIDE SEQUENCE [LARGE SCALE GENOMIC DNA]</scope>
    <source>
        <strain evidence="14 15">JCM 17322</strain>
    </source>
</reference>